<dbReference type="Gene3D" id="3.40.1660.10">
    <property type="entry name" value="EreA-like (biosynthetic domain)"/>
    <property type="match status" value="1"/>
</dbReference>
<dbReference type="GO" id="GO:0046677">
    <property type="term" value="P:response to antibiotic"/>
    <property type="evidence" value="ECO:0007669"/>
    <property type="project" value="InterPro"/>
</dbReference>
<evidence type="ECO:0000313" key="2">
    <source>
        <dbReference type="Proteomes" id="UP000324194"/>
    </source>
</evidence>
<reference evidence="1 2" key="1">
    <citation type="submission" date="2019-08" db="EMBL/GenBank/DDBJ databases">
        <authorList>
            <person name="Guy L."/>
        </authorList>
    </citation>
    <scope>NUCLEOTIDE SEQUENCE [LARGE SCALE GENOMIC DNA]</scope>
    <source>
        <strain evidence="1 2">SGT-108</strain>
    </source>
</reference>
<dbReference type="InterPro" id="IPR014622">
    <property type="entry name" value="UCP036794_erythomycin"/>
</dbReference>
<sequence>MKLIQAKLVEVIANAVQSLSEQPERYASLLDKIGDARIVLIGEATHGTREFYQARIEISQLLIEKKDFMAVAIEGDWPDAYRIHRYLQGMEDKENWNKALEGFTRFPAWMWRNTQMPPFLIWLRAYNDGLAARGQKIGFYGLDLYSLYSSMQAVIQYLETVDPDAAKRARVRYACFDHIKPDPQTYGYLTSMGKKKTCLKEAVEQFLEMQNHALGYLRRDGITAEEEYFYAAQNARLIKNAEHYYRSMFEGHVQSWNVRDQHMAETLNVLAGYLENRFERPAKIIVWAHNSHVGDARATEMGDQGEINLGQLVREQYDIHAYSIGFSTYQGFVTAAADWDAAAECKRISPGLPGSYEELFHHVGYGSFLLDLRENDQLKHYLHLPRLQRAIGVIYRPESERASHYYFTRLPFQFDSLIHIDDTTAVQPLNEDNKWKLGKF</sequence>
<evidence type="ECO:0008006" key="3">
    <source>
        <dbReference type="Google" id="ProtNLM"/>
    </source>
</evidence>
<gene>
    <name evidence="1" type="ORF">AQUSIP_08370</name>
</gene>
<protein>
    <recommendedName>
        <fullName evidence="3">Erythromycin esterase</fullName>
    </recommendedName>
</protein>
<dbReference type="InterPro" id="IPR007815">
    <property type="entry name" value="Emycin_Estase"/>
</dbReference>
<dbReference type="SUPFAM" id="SSF159501">
    <property type="entry name" value="EreA/ChaN-like"/>
    <property type="match status" value="1"/>
</dbReference>
<dbReference type="InterPro" id="IPR052036">
    <property type="entry name" value="Hydrolase/PRTase-associated"/>
</dbReference>
<dbReference type="AlphaFoldDB" id="A0A5E4PGG5"/>
<proteinExistence type="predicted"/>
<dbReference type="RefSeq" id="WP_148338845.1">
    <property type="nucleotide sequence ID" value="NZ_LR699119.1"/>
</dbReference>
<dbReference type="OrthoDB" id="9810066at2"/>
<dbReference type="CDD" id="cd14728">
    <property type="entry name" value="Ere-like"/>
    <property type="match status" value="1"/>
</dbReference>
<dbReference type="Gene3D" id="3.30.1870.10">
    <property type="entry name" value="EreA-like, domain 2"/>
    <property type="match status" value="1"/>
</dbReference>
<dbReference type="PANTHER" id="PTHR31299">
    <property type="entry name" value="ESTERASE, PUTATIVE (AFU_ORTHOLOGUE AFUA_1G05850)-RELATED"/>
    <property type="match status" value="1"/>
</dbReference>
<keyword evidence="2" id="KW-1185">Reference proteome</keyword>
<dbReference type="PIRSF" id="PIRSF036794">
    <property type="entry name" value="UCP_erythr_ester"/>
    <property type="match status" value="1"/>
</dbReference>
<dbReference type="KEGG" id="asip:AQUSIP_08370"/>
<dbReference type="PANTHER" id="PTHR31299:SF0">
    <property type="entry name" value="ESTERASE, PUTATIVE (AFU_ORTHOLOGUE AFUA_1G05850)-RELATED"/>
    <property type="match status" value="1"/>
</dbReference>
<organism evidence="1 2">
    <name type="scientific">Aquicella siphonis</name>
    <dbReference type="NCBI Taxonomy" id="254247"/>
    <lineage>
        <taxon>Bacteria</taxon>
        <taxon>Pseudomonadati</taxon>
        <taxon>Pseudomonadota</taxon>
        <taxon>Gammaproteobacteria</taxon>
        <taxon>Legionellales</taxon>
        <taxon>Coxiellaceae</taxon>
        <taxon>Aquicella</taxon>
    </lineage>
</organism>
<dbReference type="Proteomes" id="UP000324194">
    <property type="component" value="Chromosome 1"/>
</dbReference>
<evidence type="ECO:0000313" key="1">
    <source>
        <dbReference type="EMBL" id="VVC75547.1"/>
    </source>
</evidence>
<accession>A0A5E4PGG5</accession>
<name>A0A5E4PGG5_9COXI</name>
<dbReference type="Gene3D" id="1.20.1440.30">
    <property type="entry name" value="Biosynthetic Protein domain"/>
    <property type="match status" value="1"/>
</dbReference>
<dbReference type="EMBL" id="LR699119">
    <property type="protein sequence ID" value="VVC75547.1"/>
    <property type="molecule type" value="Genomic_DNA"/>
</dbReference>
<dbReference type="Pfam" id="PF05139">
    <property type="entry name" value="Erythro_esteras"/>
    <property type="match status" value="1"/>
</dbReference>